<evidence type="ECO:0000313" key="6">
    <source>
        <dbReference type="Proteomes" id="UP001181622"/>
    </source>
</evidence>
<dbReference type="InterPro" id="IPR006336">
    <property type="entry name" value="GCS2"/>
</dbReference>
<dbReference type="PANTHER" id="PTHR36510:SF1">
    <property type="entry name" value="GLUTAMATE--CYSTEINE LIGASE 2-RELATED"/>
    <property type="match status" value="1"/>
</dbReference>
<accession>A0ABU1DK64</accession>
<comment type="similarity">
    <text evidence="4">Belongs to the glutamate--cysteine ligase type 2 family. YbdK subfamily.</text>
</comment>
<dbReference type="SUPFAM" id="SSF55931">
    <property type="entry name" value="Glutamine synthetase/guanido kinase"/>
    <property type="match status" value="1"/>
</dbReference>
<dbReference type="EC" id="6.3.2.2" evidence="4"/>
<dbReference type="Gene3D" id="3.30.590.20">
    <property type="match status" value="1"/>
</dbReference>
<evidence type="ECO:0000313" key="5">
    <source>
        <dbReference type="EMBL" id="MDR4308520.1"/>
    </source>
</evidence>
<dbReference type="GO" id="GO:0016874">
    <property type="term" value="F:ligase activity"/>
    <property type="evidence" value="ECO:0007669"/>
    <property type="project" value="UniProtKB-KW"/>
</dbReference>
<dbReference type="InterPro" id="IPR011793">
    <property type="entry name" value="YbdK"/>
</dbReference>
<keyword evidence="6" id="KW-1185">Reference proteome</keyword>
<keyword evidence="2 4" id="KW-0547">Nucleotide-binding</keyword>
<sequence>MDQHAFRFGIEEEYFLADADTGESPVSERADRFHEAAPRLVEPASHEFLKGQVEVQTKPLTDFGDAHGSLRGMRRALSSLAAEHGLTLFAAGAHPLAKVRDQVASPDQRYRRLESELGVIAMRAMICATHIHVEAPEPGRRVELMNRLIPFLPLFYALSISSPFWQGRDSGLKGIRLSAFAEWPRMGLPEIFANGEDYQRYVDLLVAADVVDDASFIWWHIRPSARFPTIELRICDSCTRLDDLVSIAALYRALVRCLARRPDVNAKVGAVERGVCASNIWLVQQHGVEARLIDVRRRAAIPVSQHLEEAVELTREDAEALGCSEWTERARTIVERGSSADMQRAAFRDATAHGSSVDDAMRAVVNMLGRETAA</sequence>
<organism evidence="5 6">
    <name type="scientific">Chelatococcus sambhunathii</name>
    <dbReference type="NCBI Taxonomy" id="363953"/>
    <lineage>
        <taxon>Bacteria</taxon>
        <taxon>Pseudomonadati</taxon>
        <taxon>Pseudomonadota</taxon>
        <taxon>Alphaproteobacteria</taxon>
        <taxon>Hyphomicrobiales</taxon>
        <taxon>Chelatococcaceae</taxon>
        <taxon>Chelatococcus</taxon>
    </lineage>
</organism>
<keyword evidence="1 4" id="KW-0436">Ligase</keyword>
<name>A0ABU1DK64_9HYPH</name>
<dbReference type="PANTHER" id="PTHR36510">
    <property type="entry name" value="GLUTAMATE--CYSTEINE LIGASE 2-RELATED"/>
    <property type="match status" value="1"/>
</dbReference>
<gene>
    <name evidence="5" type="ORF">IHQ68_18020</name>
</gene>
<dbReference type="Proteomes" id="UP001181622">
    <property type="component" value="Unassembled WGS sequence"/>
</dbReference>
<dbReference type="NCBIfam" id="NF010039">
    <property type="entry name" value="PRK13515.1"/>
    <property type="match status" value="1"/>
</dbReference>
<comment type="catalytic activity">
    <reaction evidence="4">
        <text>L-cysteine + L-glutamate + ATP = gamma-L-glutamyl-L-cysteine + ADP + phosphate + H(+)</text>
        <dbReference type="Rhea" id="RHEA:13285"/>
        <dbReference type="ChEBI" id="CHEBI:15378"/>
        <dbReference type="ChEBI" id="CHEBI:29985"/>
        <dbReference type="ChEBI" id="CHEBI:30616"/>
        <dbReference type="ChEBI" id="CHEBI:35235"/>
        <dbReference type="ChEBI" id="CHEBI:43474"/>
        <dbReference type="ChEBI" id="CHEBI:58173"/>
        <dbReference type="ChEBI" id="CHEBI:456216"/>
        <dbReference type="EC" id="6.3.2.2"/>
    </reaction>
</comment>
<dbReference type="NCBIfam" id="TIGR02050">
    <property type="entry name" value="gshA_cyan_rel"/>
    <property type="match status" value="1"/>
</dbReference>
<proteinExistence type="inferred from homology"/>
<keyword evidence="3 4" id="KW-0067">ATP-binding</keyword>
<comment type="function">
    <text evidence="4">ATP-dependent carboxylate-amine ligase which exhibits weak glutamate--cysteine ligase activity.</text>
</comment>
<dbReference type="RefSeq" id="WP_309394335.1">
    <property type="nucleotide sequence ID" value="NZ_JADBEO010000055.1"/>
</dbReference>
<dbReference type="InterPro" id="IPR050141">
    <property type="entry name" value="GCL_type2/YbdK_subfam"/>
</dbReference>
<dbReference type="InterPro" id="IPR014746">
    <property type="entry name" value="Gln_synth/guanido_kin_cat_dom"/>
</dbReference>
<dbReference type="EMBL" id="JADBEO010000055">
    <property type="protein sequence ID" value="MDR4308520.1"/>
    <property type="molecule type" value="Genomic_DNA"/>
</dbReference>
<dbReference type="HAMAP" id="MF_01609">
    <property type="entry name" value="Glu_cys_ligase_2"/>
    <property type="match status" value="1"/>
</dbReference>
<comment type="caution">
    <text evidence="5">The sequence shown here is derived from an EMBL/GenBank/DDBJ whole genome shotgun (WGS) entry which is preliminary data.</text>
</comment>
<evidence type="ECO:0000256" key="4">
    <source>
        <dbReference type="HAMAP-Rule" id="MF_01609"/>
    </source>
</evidence>
<evidence type="ECO:0000256" key="3">
    <source>
        <dbReference type="ARBA" id="ARBA00022840"/>
    </source>
</evidence>
<protein>
    <recommendedName>
        <fullName evidence="4">Putative glutamate--cysteine ligase 2</fullName>
        <ecNumber evidence="4">6.3.2.2</ecNumber>
    </recommendedName>
    <alternativeName>
        <fullName evidence="4">Gamma-glutamylcysteine synthetase 2</fullName>
        <shortName evidence="4">GCS 2</shortName>
        <shortName evidence="4">Gamma-GCS 2</shortName>
    </alternativeName>
</protein>
<evidence type="ECO:0000256" key="1">
    <source>
        <dbReference type="ARBA" id="ARBA00022598"/>
    </source>
</evidence>
<dbReference type="Pfam" id="PF04107">
    <property type="entry name" value="GCS2"/>
    <property type="match status" value="1"/>
</dbReference>
<evidence type="ECO:0000256" key="2">
    <source>
        <dbReference type="ARBA" id="ARBA00022741"/>
    </source>
</evidence>
<reference evidence="5" key="1">
    <citation type="submission" date="2020-10" db="EMBL/GenBank/DDBJ databases">
        <authorList>
            <person name="Abbas A."/>
            <person name="Razzaq R."/>
            <person name="Waqas M."/>
            <person name="Abbas N."/>
            <person name="Nielsen T.K."/>
            <person name="Hansen L.H."/>
            <person name="Hussain S."/>
            <person name="Shahid M."/>
        </authorList>
    </citation>
    <scope>NUCLEOTIDE SEQUENCE</scope>
    <source>
        <strain evidence="5">S14</strain>
    </source>
</reference>